<dbReference type="NCBIfam" id="TIGR04074">
    <property type="entry name" value="bacter_Hen1"/>
    <property type="match status" value="1"/>
</dbReference>
<evidence type="ECO:0000256" key="1">
    <source>
        <dbReference type="ARBA" id="ARBA00001946"/>
    </source>
</evidence>
<dbReference type="RefSeq" id="WP_271635015.1">
    <property type="nucleotide sequence ID" value="NZ_CP094970.1"/>
</dbReference>
<evidence type="ECO:0000256" key="12">
    <source>
        <dbReference type="ARBA" id="ARBA00048418"/>
    </source>
</evidence>
<protein>
    <recommendedName>
        <fullName evidence="3">Small RNA 2'-O-methyltransferase</fullName>
        <ecNumber evidence="11">2.1.1.386</ecNumber>
    </recommendedName>
</protein>
<dbReference type="KEGG" id="sgrg:L0C25_03555"/>
<dbReference type="Pfam" id="PF12623">
    <property type="entry name" value="Hen1_L"/>
    <property type="match status" value="1"/>
</dbReference>
<keyword evidence="9" id="KW-0694">RNA-binding</keyword>
<dbReference type="Pfam" id="PF13489">
    <property type="entry name" value="Methyltransf_23"/>
    <property type="match status" value="1"/>
</dbReference>
<dbReference type="GO" id="GO:0001510">
    <property type="term" value="P:RNA methylation"/>
    <property type="evidence" value="ECO:0007669"/>
    <property type="project" value="InterPro"/>
</dbReference>
<dbReference type="InterPro" id="IPR024740">
    <property type="entry name" value="Hen1_N"/>
</dbReference>
<dbReference type="InterPro" id="IPR026610">
    <property type="entry name" value="Hen1"/>
</dbReference>
<evidence type="ECO:0000256" key="6">
    <source>
        <dbReference type="ARBA" id="ARBA00022691"/>
    </source>
</evidence>
<evidence type="ECO:0000256" key="10">
    <source>
        <dbReference type="ARBA" id="ARBA00023158"/>
    </source>
</evidence>
<evidence type="ECO:0000313" key="15">
    <source>
        <dbReference type="Proteomes" id="UP001164390"/>
    </source>
</evidence>
<evidence type="ECO:0000256" key="11">
    <source>
        <dbReference type="ARBA" id="ARBA00035025"/>
    </source>
</evidence>
<comment type="cofactor">
    <cofactor evidence="1">
        <name>Mg(2+)</name>
        <dbReference type="ChEBI" id="CHEBI:18420"/>
    </cofactor>
</comment>
<dbReference type="GO" id="GO:0003723">
    <property type="term" value="F:RNA binding"/>
    <property type="evidence" value="ECO:0007669"/>
    <property type="project" value="UniProtKB-KW"/>
</dbReference>
<keyword evidence="5" id="KW-0808">Transferase</keyword>
<dbReference type="AlphaFoldDB" id="A0AA46YL38"/>
<evidence type="ECO:0000256" key="7">
    <source>
        <dbReference type="ARBA" id="ARBA00022723"/>
    </source>
</evidence>
<dbReference type="PANTHER" id="PTHR21404">
    <property type="entry name" value="HEN1"/>
    <property type="match status" value="1"/>
</dbReference>
<dbReference type="EC" id="2.1.1.386" evidence="11"/>
<keyword evidence="4" id="KW-0489">Methyltransferase</keyword>
<dbReference type="InterPro" id="IPR029063">
    <property type="entry name" value="SAM-dependent_MTases_sf"/>
</dbReference>
<dbReference type="GO" id="GO:0031047">
    <property type="term" value="P:regulatory ncRNA-mediated gene silencing"/>
    <property type="evidence" value="ECO:0007669"/>
    <property type="project" value="UniProtKB-KW"/>
</dbReference>
<comment type="catalytic activity">
    <reaction evidence="12">
        <text>small RNA 3'-end nucleotide + S-adenosyl-L-methionine = small RNA 3'-end 2'-O-methylnucleotide + S-adenosyl-L-homocysteine + H(+)</text>
        <dbReference type="Rhea" id="RHEA:37887"/>
        <dbReference type="Rhea" id="RHEA-COMP:10415"/>
        <dbReference type="Rhea" id="RHEA-COMP:10416"/>
        <dbReference type="ChEBI" id="CHEBI:15378"/>
        <dbReference type="ChEBI" id="CHEBI:57856"/>
        <dbReference type="ChEBI" id="CHEBI:59789"/>
        <dbReference type="ChEBI" id="CHEBI:74896"/>
        <dbReference type="ChEBI" id="CHEBI:74898"/>
        <dbReference type="EC" id="2.1.1.386"/>
    </reaction>
</comment>
<feature type="domain" description="Hen1 N-terminal" evidence="13">
    <location>
        <begin position="1"/>
        <end position="250"/>
    </location>
</feature>
<dbReference type="PANTHER" id="PTHR21404:SF3">
    <property type="entry name" value="SMALL RNA 2'-O-METHYLTRANSFERASE"/>
    <property type="match status" value="1"/>
</dbReference>
<dbReference type="InterPro" id="IPR038546">
    <property type="entry name" value="Hen1_N_sf"/>
</dbReference>
<keyword evidence="7" id="KW-0479">Metal-binding</keyword>
<evidence type="ECO:0000256" key="2">
    <source>
        <dbReference type="ARBA" id="ARBA00009026"/>
    </source>
</evidence>
<keyword evidence="6" id="KW-0949">S-adenosyl-L-methionine</keyword>
<proteinExistence type="inferred from homology"/>
<evidence type="ECO:0000313" key="14">
    <source>
        <dbReference type="EMBL" id="UYM06162.1"/>
    </source>
</evidence>
<sequence length="466" mass="51310">MLLTVTTTMPDATDLGYLLHKHPGRVQRFDVYGGVAHVFYPEATPERTTAALMLEVDPIGLARGKGKLREGFALGQYVNDRPYASSSLLSVAMGKVFRTALNGRCDDRQALADTAIPLDIELPSVRCKEAGGRARSEGADLAERLFGPLGWSVDSRSVPLDPELPEWGDSAYAHLRLSGTARLADALNHLYVLLPVLDDAKHYWVGDDEVDKLVRAGGSWLAGHPERELIAKRYLAHQGRLWHPALERLADVDDVVYDERPAATPLFRARHEAVVAELRRSGAQRVVDLGCGSGALLEALLTERGITELVGADVSAYALERAARRLHVEQMTERQRDRLTLMQTSLTYRDDRLAGYDAVVLMEVIEHLDPALLPSAEQNVFAAAAPATVLVTTPNADYNAAYEGLANGTLRHHDHRFEWGREEFAAWVERICDTHAYAARIEGIGDVDERLGAPTQLAVFTRKDAS</sequence>
<dbReference type="InterPro" id="IPR024026">
    <property type="entry name" value="3'-RNA_MeTfrase_Hen1_bac"/>
</dbReference>
<evidence type="ECO:0000256" key="5">
    <source>
        <dbReference type="ARBA" id="ARBA00022679"/>
    </source>
</evidence>
<name>A0AA46YL38_9ACTN</name>
<reference evidence="14" key="1">
    <citation type="submission" date="2022-01" db="EMBL/GenBank/DDBJ databases">
        <title>Nocardioidaceae gen. sp. A5X3R13.</title>
        <authorList>
            <person name="Lopez Marin M.A."/>
            <person name="Uhlik O."/>
        </authorList>
    </citation>
    <scope>NUCLEOTIDE SEQUENCE</scope>
    <source>
        <strain evidence="14">A5X3R13</strain>
    </source>
</reference>
<evidence type="ECO:0000256" key="8">
    <source>
        <dbReference type="ARBA" id="ARBA00022842"/>
    </source>
</evidence>
<keyword evidence="8" id="KW-0460">Magnesium</keyword>
<organism evidence="14 15">
    <name type="scientific">Solicola gregarius</name>
    <dbReference type="NCBI Taxonomy" id="2908642"/>
    <lineage>
        <taxon>Bacteria</taxon>
        <taxon>Bacillati</taxon>
        <taxon>Actinomycetota</taxon>
        <taxon>Actinomycetes</taxon>
        <taxon>Propionibacteriales</taxon>
        <taxon>Nocardioidaceae</taxon>
        <taxon>Solicola</taxon>
    </lineage>
</organism>
<evidence type="ECO:0000256" key="4">
    <source>
        <dbReference type="ARBA" id="ARBA00022603"/>
    </source>
</evidence>
<keyword evidence="15" id="KW-1185">Reference proteome</keyword>
<dbReference type="EMBL" id="CP094970">
    <property type="protein sequence ID" value="UYM06162.1"/>
    <property type="molecule type" value="Genomic_DNA"/>
</dbReference>
<accession>A0AA46YL38</accession>
<dbReference type="Gene3D" id="3.30.1610.20">
    <property type="entry name" value="Hen1, N-terminal domain"/>
    <property type="match status" value="1"/>
</dbReference>
<dbReference type="GO" id="GO:0046872">
    <property type="term" value="F:metal ion binding"/>
    <property type="evidence" value="ECO:0007669"/>
    <property type="project" value="UniProtKB-KW"/>
</dbReference>
<dbReference type="Proteomes" id="UP001164390">
    <property type="component" value="Chromosome"/>
</dbReference>
<gene>
    <name evidence="14" type="ORF">L0C25_03555</name>
</gene>
<dbReference type="Gene3D" id="3.40.50.150">
    <property type="entry name" value="Vaccinia Virus protein VP39"/>
    <property type="match status" value="1"/>
</dbReference>
<dbReference type="SUPFAM" id="SSF53335">
    <property type="entry name" value="S-adenosyl-L-methionine-dependent methyltransferases"/>
    <property type="match status" value="1"/>
</dbReference>
<keyword evidence="10" id="KW-0943">RNA-mediated gene silencing</keyword>
<evidence type="ECO:0000256" key="9">
    <source>
        <dbReference type="ARBA" id="ARBA00022884"/>
    </source>
</evidence>
<comment type="similarity">
    <text evidence="2">Belongs to the methyltransferase superfamily. HEN1 family.</text>
</comment>
<dbReference type="GO" id="GO:0090486">
    <property type="term" value="F:small RNA 2'-O-methyltransferase activity"/>
    <property type="evidence" value="ECO:0007669"/>
    <property type="project" value="UniProtKB-EC"/>
</dbReference>
<evidence type="ECO:0000259" key="13">
    <source>
        <dbReference type="Pfam" id="PF12623"/>
    </source>
</evidence>
<evidence type="ECO:0000256" key="3">
    <source>
        <dbReference type="ARBA" id="ARBA00021330"/>
    </source>
</evidence>
<dbReference type="CDD" id="cd02440">
    <property type="entry name" value="AdoMet_MTases"/>
    <property type="match status" value="1"/>
</dbReference>